<dbReference type="Gene3D" id="3.40.190.10">
    <property type="entry name" value="Periplasmic binding protein-like II"/>
    <property type="match status" value="2"/>
</dbReference>
<evidence type="ECO:0000313" key="7">
    <source>
        <dbReference type="EMBL" id="NIJ58965.1"/>
    </source>
</evidence>
<dbReference type="SUPFAM" id="SSF46785">
    <property type="entry name" value="Winged helix' DNA-binding domain"/>
    <property type="match status" value="1"/>
</dbReference>
<dbReference type="PANTHER" id="PTHR30537">
    <property type="entry name" value="HTH-TYPE TRANSCRIPTIONAL REGULATOR"/>
    <property type="match status" value="1"/>
</dbReference>
<dbReference type="PANTHER" id="PTHR30537:SF74">
    <property type="entry name" value="HTH-TYPE TRANSCRIPTIONAL REGULATOR TRPI"/>
    <property type="match status" value="1"/>
</dbReference>
<comment type="caution">
    <text evidence="7">The sequence shown here is derived from an EMBL/GenBank/DDBJ whole genome shotgun (WGS) entry which is preliminary data.</text>
</comment>
<keyword evidence="8" id="KW-1185">Reference proteome</keyword>
<dbReference type="InterPro" id="IPR036390">
    <property type="entry name" value="WH_DNA-bd_sf"/>
</dbReference>
<dbReference type="InterPro" id="IPR005119">
    <property type="entry name" value="LysR_subst-bd"/>
</dbReference>
<evidence type="ECO:0000313" key="8">
    <source>
        <dbReference type="Proteomes" id="UP001429580"/>
    </source>
</evidence>
<dbReference type="Gene3D" id="1.10.10.10">
    <property type="entry name" value="Winged helix-like DNA-binding domain superfamily/Winged helix DNA-binding domain"/>
    <property type="match status" value="1"/>
</dbReference>
<name>A0ABX0V407_9HYPH</name>
<accession>A0ABX0V407</accession>
<evidence type="ECO:0000256" key="3">
    <source>
        <dbReference type="ARBA" id="ARBA00023125"/>
    </source>
</evidence>
<organism evidence="7 8">
    <name type="scientific">Pseudochelatococcus lubricantis</name>
    <dbReference type="NCBI Taxonomy" id="1538102"/>
    <lineage>
        <taxon>Bacteria</taxon>
        <taxon>Pseudomonadati</taxon>
        <taxon>Pseudomonadota</taxon>
        <taxon>Alphaproteobacteria</taxon>
        <taxon>Hyphomicrobiales</taxon>
        <taxon>Chelatococcaceae</taxon>
        <taxon>Pseudochelatococcus</taxon>
    </lineage>
</organism>
<dbReference type="SUPFAM" id="SSF53850">
    <property type="entry name" value="Periplasmic binding protein-like II"/>
    <property type="match status" value="1"/>
</dbReference>
<proteinExistence type="inferred from homology"/>
<protein>
    <submittedName>
        <fullName evidence="7">LysR family glycine cleavage system transcriptional activator</fullName>
    </submittedName>
</protein>
<reference evidence="7 8" key="1">
    <citation type="submission" date="2020-03" db="EMBL/GenBank/DDBJ databases">
        <title>Genomic Encyclopedia of Type Strains, Phase IV (KMG-IV): sequencing the most valuable type-strain genomes for metagenomic binning, comparative biology and taxonomic classification.</title>
        <authorList>
            <person name="Goeker M."/>
        </authorList>
    </citation>
    <scope>NUCLEOTIDE SEQUENCE [LARGE SCALE GENOMIC DNA]</scope>
    <source>
        <strain evidence="7 8">DSM 103870</strain>
    </source>
</reference>
<feature type="domain" description="HTH lysR-type" evidence="6">
    <location>
        <begin position="2"/>
        <end position="59"/>
    </location>
</feature>
<evidence type="ECO:0000256" key="2">
    <source>
        <dbReference type="ARBA" id="ARBA00023015"/>
    </source>
</evidence>
<keyword evidence="2" id="KW-0805">Transcription regulation</keyword>
<evidence type="ECO:0000256" key="1">
    <source>
        <dbReference type="ARBA" id="ARBA00009437"/>
    </source>
</evidence>
<comment type="similarity">
    <text evidence="1">Belongs to the LysR transcriptional regulatory family.</text>
</comment>
<dbReference type="InterPro" id="IPR036388">
    <property type="entry name" value="WH-like_DNA-bd_sf"/>
</dbReference>
<sequence>MPPLTALRAFVATARHLNFTGAADELHVTSAAVGQQIRLLEEHLGHALFVRNRGGLQLTTAGRALMPGLTSAFDTLLETLSALAEEPGRAPIRIVAPSSFAGKWLAPRLATLQAAGPRLDVQVDVCSRGVDLFRDDADCIIGYGAGNVSGLVVDRLFGEAVVPVCSPAFAQRHGLSGNPPALAGAPLLHEQGPSPDPACPDWGAWLRLFGLPIHLAESGITLSQSSLVLDAAVAGQGVGLAKLRLAEADLLSGRLVVPFGEPQPVDFFYFFAATPLKAKSPQVRQFRHWLLSETRAARTDVDRWPPDGPYPASGAHADTPAIAAE</sequence>
<dbReference type="InterPro" id="IPR058163">
    <property type="entry name" value="LysR-type_TF_proteobact-type"/>
</dbReference>
<dbReference type="EMBL" id="JAASQI010000006">
    <property type="protein sequence ID" value="NIJ58965.1"/>
    <property type="molecule type" value="Genomic_DNA"/>
</dbReference>
<dbReference type="CDD" id="cd08432">
    <property type="entry name" value="PBP2_GcdR_TrpI_HvrB_AmpR_like"/>
    <property type="match status" value="1"/>
</dbReference>
<evidence type="ECO:0000256" key="4">
    <source>
        <dbReference type="ARBA" id="ARBA00023163"/>
    </source>
</evidence>
<dbReference type="Pfam" id="PF00126">
    <property type="entry name" value="HTH_1"/>
    <property type="match status" value="1"/>
</dbReference>
<keyword evidence="3" id="KW-0238">DNA-binding</keyword>
<dbReference type="Proteomes" id="UP001429580">
    <property type="component" value="Unassembled WGS sequence"/>
</dbReference>
<gene>
    <name evidence="7" type="ORF">FHS82_002820</name>
</gene>
<dbReference type="Pfam" id="PF03466">
    <property type="entry name" value="LysR_substrate"/>
    <property type="match status" value="1"/>
</dbReference>
<evidence type="ECO:0000259" key="6">
    <source>
        <dbReference type="PROSITE" id="PS50931"/>
    </source>
</evidence>
<dbReference type="PROSITE" id="PS50931">
    <property type="entry name" value="HTH_LYSR"/>
    <property type="match status" value="1"/>
</dbReference>
<evidence type="ECO:0000256" key="5">
    <source>
        <dbReference type="SAM" id="MobiDB-lite"/>
    </source>
</evidence>
<dbReference type="InterPro" id="IPR000847">
    <property type="entry name" value="LysR_HTH_N"/>
</dbReference>
<keyword evidence="4" id="KW-0804">Transcription</keyword>
<dbReference type="PRINTS" id="PR00039">
    <property type="entry name" value="HTHLYSR"/>
</dbReference>
<feature type="region of interest" description="Disordered" evidence="5">
    <location>
        <begin position="301"/>
        <end position="325"/>
    </location>
</feature>